<keyword evidence="5" id="KW-0175">Coiled coil</keyword>
<evidence type="ECO:0000256" key="3">
    <source>
        <dbReference type="ARBA" id="ARBA00022833"/>
    </source>
</evidence>
<feature type="domain" description="RING-type" evidence="6">
    <location>
        <begin position="21"/>
        <end position="63"/>
    </location>
</feature>
<dbReference type="PROSITE" id="PS50145">
    <property type="entry name" value="ZF_TRAF"/>
    <property type="match status" value="2"/>
</dbReference>
<dbReference type="OrthoDB" id="5945397at2759"/>
<protein>
    <submittedName>
        <fullName evidence="8">Uncharacterized protein</fullName>
    </submittedName>
</protein>
<dbReference type="InterPro" id="IPR018957">
    <property type="entry name" value="Znf_C3HC4_RING-type"/>
</dbReference>
<accession>A0A7M5VCC4</accession>
<proteinExistence type="predicted"/>
<name>A0A7M5VCC4_9CNID</name>
<reference evidence="8" key="1">
    <citation type="submission" date="2021-01" db="UniProtKB">
        <authorList>
            <consortium name="EnsemblMetazoa"/>
        </authorList>
    </citation>
    <scope>IDENTIFICATION</scope>
</reference>
<dbReference type="SMART" id="SM00184">
    <property type="entry name" value="RING"/>
    <property type="match status" value="1"/>
</dbReference>
<keyword evidence="2 4" id="KW-0863">Zinc-finger</keyword>
<dbReference type="GO" id="GO:0031625">
    <property type="term" value="F:ubiquitin protein ligase binding"/>
    <property type="evidence" value="ECO:0007669"/>
    <property type="project" value="TreeGrafter"/>
</dbReference>
<keyword evidence="9" id="KW-1185">Reference proteome</keyword>
<dbReference type="SUPFAM" id="SSF49599">
    <property type="entry name" value="TRAF domain-like"/>
    <property type="match status" value="1"/>
</dbReference>
<dbReference type="GO" id="GO:0043122">
    <property type="term" value="P:regulation of canonical NF-kappaB signal transduction"/>
    <property type="evidence" value="ECO:0007669"/>
    <property type="project" value="TreeGrafter"/>
</dbReference>
<feature type="coiled-coil region" evidence="5">
    <location>
        <begin position="225"/>
        <end position="266"/>
    </location>
</feature>
<evidence type="ECO:0000259" key="7">
    <source>
        <dbReference type="PROSITE" id="PS50145"/>
    </source>
</evidence>
<dbReference type="AlphaFoldDB" id="A0A7M5VCC4"/>
<keyword evidence="1 4" id="KW-0479">Metal-binding</keyword>
<dbReference type="Gene3D" id="3.30.40.10">
    <property type="entry name" value="Zinc/RING finger domain, C3HC4 (zinc finger)"/>
    <property type="match status" value="3"/>
</dbReference>
<dbReference type="PROSITE" id="PS00518">
    <property type="entry name" value="ZF_RING_1"/>
    <property type="match status" value="1"/>
</dbReference>
<evidence type="ECO:0000256" key="1">
    <source>
        <dbReference type="ARBA" id="ARBA00022723"/>
    </source>
</evidence>
<feature type="zinc finger region" description="TRAF-type" evidence="4">
    <location>
        <begin position="104"/>
        <end position="156"/>
    </location>
</feature>
<dbReference type="GO" id="GO:0008270">
    <property type="term" value="F:zinc ion binding"/>
    <property type="evidence" value="ECO:0007669"/>
    <property type="project" value="UniProtKB-KW"/>
</dbReference>
<evidence type="ECO:0000256" key="5">
    <source>
        <dbReference type="SAM" id="Coils"/>
    </source>
</evidence>
<evidence type="ECO:0000256" key="4">
    <source>
        <dbReference type="PROSITE-ProRule" id="PRU00207"/>
    </source>
</evidence>
<dbReference type="PROSITE" id="PS50089">
    <property type="entry name" value="ZF_RING_2"/>
    <property type="match status" value="1"/>
</dbReference>
<dbReference type="InterPro" id="IPR001841">
    <property type="entry name" value="Znf_RING"/>
</dbReference>
<dbReference type="PANTHER" id="PTHR10131:SF94">
    <property type="entry name" value="TNF RECEPTOR-ASSOCIATED FACTOR 4"/>
    <property type="match status" value="1"/>
</dbReference>
<dbReference type="Pfam" id="PF02176">
    <property type="entry name" value="zf-TRAF"/>
    <property type="match status" value="1"/>
</dbReference>
<evidence type="ECO:0000259" key="6">
    <source>
        <dbReference type="PROSITE" id="PS50089"/>
    </source>
</evidence>
<dbReference type="InterPro" id="IPR013083">
    <property type="entry name" value="Znf_RING/FYVE/PHD"/>
</dbReference>
<feature type="zinc finger region" description="TRAF-type" evidence="4">
    <location>
        <begin position="158"/>
        <end position="214"/>
    </location>
</feature>
<keyword evidence="3 4" id="KW-0862">Zinc</keyword>
<dbReference type="PANTHER" id="PTHR10131">
    <property type="entry name" value="TNF RECEPTOR ASSOCIATED FACTOR"/>
    <property type="match status" value="1"/>
</dbReference>
<evidence type="ECO:0000313" key="8">
    <source>
        <dbReference type="EnsemblMetazoa" id="CLYHEMP010169.1"/>
    </source>
</evidence>
<organism evidence="8 9">
    <name type="scientific">Clytia hemisphaerica</name>
    <dbReference type="NCBI Taxonomy" id="252671"/>
    <lineage>
        <taxon>Eukaryota</taxon>
        <taxon>Metazoa</taxon>
        <taxon>Cnidaria</taxon>
        <taxon>Hydrozoa</taxon>
        <taxon>Hydroidolina</taxon>
        <taxon>Leptothecata</taxon>
        <taxon>Obeliida</taxon>
        <taxon>Clytiidae</taxon>
        <taxon>Clytia</taxon>
    </lineage>
</organism>
<dbReference type="InterPro" id="IPR001293">
    <property type="entry name" value="Znf_TRAF"/>
</dbReference>
<dbReference type="EnsemblMetazoa" id="CLYHEMT010169.1">
    <property type="protein sequence ID" value="CLYHEMP010169.1"/>
    <property type="gene ID" value="CLYHEMG010169"/>
</dbReference>
<dbReference type="SUPFAM" id="SSF57850">
    <property type="entry name" value="RING/U-box"/>
    <property type="match status" value="1"/>
</dbReference>
<sequence length="268" mass="31797">MDTSIGGYDIEFVNDEHDITCVICLDVLCQPMQAVKCGHRFCKKCMFGLHRVGKRKYKCPIDRSTITLFRDTGKEREILNSVVRCIHNESGCEWTQELRELKNHLNECQFEEIECLNGCGETFQRMNLEKHDTEDCLHRMMTCLFCHDDYPFHQEQDHNKNCQYFPLCCEFCQNGNIPRCQMENHINQDCGKAPRKCEFAHLGCDEKIKLQDVQNHNELFQEHHMKLAIQELVRKDERLVTLQKENNRLVKKNNRLRKENKNQKDEIK</sequence>
<dbReference type="Pfam" id="PF00097">
    <property type="entry name" value="zf-C3HC4"/>
    <property type="match status" value="1"/>
</dbReference>
<dbReference type="InterPro" id="IPR017907">
    <property type="entry name" value="Znf_RING_CS"/>
</dbReference>
<feature type="domain" description="TRAF-type" evidence="7">
    <location>
        <begin position="104"/>
        <end position="156"/>
    </location>
</feature>
<dbReference type="GO" id="GO:0005164">
    <property type="term" value="F:tumor necrosis factor receptor binding"/>
    <property type="evidence" value="ECO:0007669"/>
    <property type="project" value="TreeGrafter"/>
</dbReference>
<evidence type="ECO:0000256" key="2">
    <source>
        <dbReference type="ARBA" id="ARBA00022771"/>
    </source>
</evidence>
<evidence type="ECO:0000313" key="9">
    <source>
        <dbReference type="Proteomes" id="UP000594262"/>
    </source>
</evidence>
<feature type="domain" description="TRAF-type" evidence="7">
    <location>
        <begin position="158"/>
        <end position="214"/>
    </location>
</feature>
<dbReference type="Proteomes" id="UP000594262">
    <property type="component" value="Unplaced"/>
</dbReference>